<dbReference type="OrthoDB" id="5822041at2759"/>
<dbReference type="Proteomes" id="UP000054047">
    <property type="component" value="Unassembled WGS sequence"/>
</dbReference>
<name>A0A0C2GS97_9BILA</name>
<proteinExistence type="predicted"/>
<evidence type="ECO:0000313" key="1">
    <source>
        <dbReference type="EMBL" id="KIH59886.1"/>
    </source>
</evidence>
<accession>A0A0C2GS97</accession>
<dbReference type="AlphaFoldDB" id="A0A0C2GS97"/>
<protein>
    <submittedName>
        <fullName evidence="1">Uncharacterized protein</fullName>
    </submittedName>
</protein>
<gene>
    <name evidence="1" type="ORF">ANCDUO_09871</name>
</gene>
<dbReference type="EMBL" id="KN731512">
    <property type="protein sequence ID" value="KIH59886.1"/>
    <property type="molecule type" value="Genomic_DNA"/>
</dbReference>
<sequence>MLCFNFYAKSNIEEHYREYHGATPEKYAMTEVLCFTSSVHRYQNLMDSYSQIQDLDSSTVETCSRIPRRSVFTGYSTRKSLGSASPNGAVRSVFRSSSQNRIRSIFFALGLGEVRRRHMPGGFSIDDVNLSEFLVCAVCLNPVRRKSLFRHFSTEGHNHLNA</sequence>
<keyword evidence="2" id="KW-1185">Reference proteome</keyword>
<organism evidence="1 2">
    <name type="scientific">Ancylostoma duodenale</name>
    <dbReference type="NCBI Taxonomy" id="51022"/>
    <lineage>
        <taxon>Eukaryota</taxon>
        <taxon>Metazoa</taxon>
        <taxon>Ecdysozoa</taxon>
        <taxon>Nematoda</taxon>
        <taxon>Chromadorea</taxon>
        <taxon>Rhabditida</taxon>
        <taxon>Rhabditina</taxon>
        <taxon>Rhabditomorpha</taxon>
        <taxon>Strongyloidea</taxon>
        <taxon>Ancylostomatidae</taxon>
        <taxon>Ancylostomatinae</taxon>
        <taxon>Ancylostoma</taxon>
    </lineage>
</organism>
<reference evidence="1 2" key="1">
    <citation type="submission" date="2013-12" db="EMBL/GenBank/DDBJ databases">
        <title>Draft genome of the parsitic nematode Ancylostoma duodenale.</title>
        <authorList>
            <person name="Mitreva M."/>
        </authorList>
    </citation>
    <scope>NUCLEOTIDE SEQUENCE [LARGE SCALE GENOMIC DNA]</scope>
    <source>
        <strain evidence="1 2">Zhejiang</strain>
    </source>
</reference>
<evidence type="ECO:0000313" key="2">
    <source>
        <dbReference type="Proteomes" id="UP000054047"/>
    </source>
</evidence>